<dbReference type="Proteomes" id="UP001225034">
    <property type="component" value="Unassembled WGS sequence"/>
</dbReference>
<dbReference type="Gene3D" id="3.40.50.360">
    <property type="match status" value="1"/>
</dbReference>
<proteinExistence type="predicted"/>
<protein>
    <submittedName>
        <fullName evidence="1">NAD(P)H-dependent FMN reductase</fullName>
    </submittedName>
</protein>
<keyword evidence="2" id="KW-1185">Reference proteome</keyword>
<accession>A0ABT9YG48</accession>
<dbReference type="EMBL" id="JAUSUA010000001">
    <property type="protein sequence ID" value="MDQ0206039.1"/>
    <property type="molecule type" value="Genomic_DNA"/>
</dbReference>
<dbReference type="InterPro" id="IPR029039">
    <property type="entry name" value="Flavoprotein-like_sf"/>
</dbReference>
<evidence type="ECO:0000313" key="2">
    <source>
        <dbReference type="Proteomes" id="UP001225034"/>
    </source>
</evidence>
<dbReference type="RefSeq" id="WP_306980156.1">
    <property type="nucleotide sequence ID" value="NZ_JAUSUA010000001.1"/>
</dbReference>
<gene>
    <name evidence="1" type="ORF">J2S05_000813</name>
</gene>
<sequence>MAHIALLMSETTTSKKDKLLLTQLEDWIVAQGHQLAEVSTYSDGQDLNKADIVILAIPVEQQSYQAVKQFMSDLPANSLSAKKVCPFILGGTPAHLSIMELYLEPLLTRLGVSEQIKPVTLQTCKHKKKPKHTFTIDRFYQFLQTNIPQSVS</sequence>
<evidence type="ECO:0000313" key="1">
    <source>
        <dbReference type="EMBL" id="MDQ0206039.1"/>
    </source>
</evidence>
<name>A0ABT9YG48_9BACI</name>
<reference evidence="1 2" key="1">
    <citation type="submission" date="2023-07" db="EMBL/GenBank/DDBJ databases">
        <title>Genomic Encyclopedia of Type Strains, Phase IV (KMG-IV): sequencing the most valuable type-strain genomes for metagenomic binning, comparative biology and taxonomic classification.</title>
        <authorList>
            <person name="Goeker M."/>
        </authorList>
    </citation>
    <scope>NUCLEOTIDE SEQUENCE [LARGE SCALE GENOMIC DNA]</scope>
    <source>
        <strain evidence="1 2">DSM 19154</strain>
    </source>
</reference>
<organism evidence="1 2">
    <name type="scientific">Alkalicoccobacillus murimartini</name>
    <dbReference type="NCBI Taxonomy" id="171685"/>
    <lineage>
        <taxon>Bacteria</taxon>
        <taxon>Bacillati</taxon>
        <taxon>Bacillota</taxon>
        <taxon>Bacilli</taxon>
        <taxon>Bacillales</taxon>
        <taxon>Bacillaceae</taxon>
        <taxon>Alkalicoccobacillus</taxon>
    </lineage>
</organism>
<comment type="caution">
    <text evidence="1">The sequence shown here is derived from an EMBL/GenBank/DDBJ whole genome shotgun (WGS) entry which is preliminary data.</text>
</comment>